<evidence type="ECO:0000313" key="1">
    <source>
        <dbReference type="EMBL" id="EQB43164.1"/>
    </source>
</evidence>
<dbReference type="HOGENOM" id="CLU_3428511_0_0_1"/>
<reference evidence="2" key="1">
    <citation type="journal article" date="2013" name="Mol. Plant Microbe Interact.">
        <title>Global aspects of pacC regulation of pathogenicity genes in Colletotrichum gloeosporioides as revealed by transcriptome analysis.</title>
        <authorList>
            <person name="Alkan N."/>
            <person name="Meng X."/>
            <person name="Friedlander G."/>
            <person name="Reuveni E."/>
            <person name="Sukno S."/>
            <person name="Sherman A."/>
            <person name="Thon M."/>
            <person name="Fluhr R."/>
            <person name="Prusky D."/>
        </authorList>
    </citation>
    <scope>NUCLEOTIDE SEQUENCE [LARGE SCALE GENOMIC DNA]</scope>
    <source>
        <strain evidence="2">Cg-14</strain>
    </source>
</reference>
<protein>
    <submittedName>
        <fullName evidence="1">Uncharacterized protein</fullName>
    </submittedName>
</protein>
<dbReference type="EMBL" id="AMYD01004438">
    <property type="protein sequence ID" value="EQB43164.1"/>
    <property type="molecule type" value="Genomic_DNA"/>
</dbReference>
<dbReference type="AlphaFoldDB" id="T0JUX6"/>
<gene>
    <name evidence="1" type="ORF">CGLO_18220</name>
</gene>
<sequence>MIIQHEEQFFSLDLGIHRLP</sequence>
<name>T0JUX6_COLGC</name>
<dbReference type="Proteomes" id="UP000015530">
    <property type="component" value="Unassembled WGS sequence"/>
</dbReference>
<organism evidence="1 2">
    <name type="scientific">Colletotrichum gloeosporioides (strain Cg-14)</name>
    <name type="common">Anthracnose fungus</name>
    <name type="synonym">Glomerella cingulata</name>
    <dbReference type="NCBI Taxonomy" id="1237896"/>
    <lineage>
        <taxon>Eukaryota</taxon>
        <taxon>Fungi</taxon>
        <taxon>Dikarya</taxon>
        <taxon>Ascomycota</taxon>
        <taxon>Pezizomycotina</taxon>
        <taxon>Sordariomycetes</taxon>
        <taxon>Hypocreomycetidae</taxon>
        <taxon>Glomerellales</taxon>
        <taxon>Glomerellaceae</taxon>
        <taxon>Colletotrichum</taxon>
        <taxon>Colletotrichum gloeosporioides species complex</taxon>
    </lineage>
</organism>
<accession>T0JUX6</accession>
<proteinExistence type="predicted"/>
<evidence type="ECO:0000313" key="2">
    <source>
        <dbReference type="Proteomes" id="UP000015530"/>
    </source>
</evidence>
<comment type="caution">
    <text evidence="1">The sequence shown here is derived from an EMBL/GenBank/DDBJ whole genome shotgun (WGS) entry which is preliminary data.</text>
</comment>